<dbReference type="PANTHER" id="PTHR43081:SF1">
    <property type="entry name" value="ADENYLATE CYCLASE, TERMINAL-DIFFERENTIATION SPECIFIC"/>
    <property type="match status" value="1"/>
</dbReference>
<dbReference type="GO" id="GO:0016020">
    <property type="term" value="C:membrane"/>
    <property type="evidence" value="ECO:0007669"/>
    <property type="project" value="InterPro"/>
</dbReference>
<dbReference type="OrthoDB" id="9806704at2"/>
<feature type="domain" description="HAMP" evidence="3">
    <location>
        <begin position="307"/>
        <end position="362"/>
    </location>
</feature>
<dbReference type="Gene3D" id="3.30.70.1230">
    <property type="entry name" value="Nucleotide cyclase"/>
    <property type="match status" value="1"/>
</dbReference>
<dbReference type="CDD" id="cd07302">
    <property type="entry name" value="CHD"/>
    <property type="match status" value="1"/>
</dbReference>
<dbReference type="CDD" id="cd06225">
    <property type="entry name" value="HAMP"/>
    <property type="match status" value="1"/>
</dbReference>
<dbReference type="InterPro" id="IPR003660">
    <property type="entry name" value="HAMP_dom"/>
</dbReference>
<dbReference type="SMART" id="SM00044">
    <property type="entry name" value="CYCc"/>
    <property type="match status" value="1"/>
</dbReference>
<dbReference type="STRING" id="1249552.PS2015_1417"/>
<dbReference type="GO" id="GO:0009190">
    <property type="term" value="P:cyclic nucleotide biosynthetic process"/>
    <property type="evidence" value="ECO:0007669"/>
    <property type="project" value="InterPro"/>
</dbReference>
<dbReference type="KEGG" id="pspi:PS2015_1417"/>
<dbReference type="InterPro" id="IPR001054">
    <property type="entry name" value="A/G_cyclase"/>
</dbReference>
<organism evidence="4 5">
    <name type="scientific">Pseudohongiella spirulinae</name>
    <dbReference type="NCBI Taxonomy" id="1249552"/>
    <lineage>
        <taxon>Bacteria</taxon>
        <taxon>Pseudomonadati</taxon>
        <taxon>Pseudomonadota</taxon>
        <taxon>Gammaproteobacteria</taxon>
        <taxon>Pseudomonadales</taxon>
        <taxon>Pseudohongiellaceae</taxon>
        <taxon>Pseudohongiella</taxon>
    </lineage>
</organism>
<dbReference type="InterPro" id="IPR029787">
    <property type="entry name" value="Nucleotide_cyclase"/>
</dbReference>
<dbReference type="AlphaFoldDB" id="A0A0S2KCN9"/>
<dbReference type="PROSITE" id="PS50125">
    <property type="entry name" value="GUANYLATE_CYCLASE_2"/>
    <property type="match status" value="1"/>
</dbReference>
<evidence type="ECO:0000313" key="5">
    <source>
        <dbReference type="Proteomes" id="UP000065641"/>
    </source>
</evidence>
<dbReference type="InterPro" id="IPR050697">
    <property type="entry name" value="Adenylyl/Guanylyl_Cyclase_3/4"/>
</dbReference>
<protein>
    <recommendedName>
        <fullName evidence="6">Adenylate cyclase</fullName>
    </recommendedName>
</protein>
<name>A0A0S2KCN9_9GAMM</name>
<gene>
    <name evidence="4" type="ORF">PS2015_1417</name>
</gene>
<feature type="domain" description="Guanylate cyclase" evidence="2">
    <location>
        <begin position="394"/>
        <end position="525"/>
    </location>
</feature>
<proteinExistence type="predicted"/>
<dbReference type="Gene3D" id="6.10.340.10">
    <property type="match status" value="1"/>
</dbReference>
<dbReference type="PROSITE" id="PS50885">
    <property type="entry name" value="HAMP"/>
    <property type="match status" value="1"/>
</dbReference>
<dbReference type="SUPFAM" id="SSF158472">
    <property type="entry name" value="HAMP domain-like"/>
    <property type="match status" value="1"/>
</dbReference>
<dbReference type="SMART" id="SM00304">
    <property type="entry name" value="HAMP"/>
    <property type="match status" value="1"/>
</dbReference>
<accession>A0A0S2KCN9</accession>
<dbReference type="Pfam" id="PF00672">
    <property type="entry name" value="HAMP"/>
    <property type="match status" value="1"/>
</dbReference>
<keyword evidence="1" id="KW-1133">Transmembrane helix</keyword>
<evidence type="ECO:0000256" key="1">
    <source>
        <dbReference type="SAM" id="Phobius"/>
    </source>
</evidence>
<evidence type="ECO:0008006" key="6">
    <source>
        <dbReference type="Google" id="ProtNLM"/>
    </source>
</evidence>
<sequence length="651" mass="71861">MRFPSIQSRFILLMLIFLLPTLSVIYWFVARENIKYTDQTINSYLDIGVQVFDFNLAEHSNTLLTISSALTRDWGFRNAFGAADTETILDAARNLLDRSNGAAGLMLIADMQGEVIVDTENQGFNSLTGPWRAVVNQAVLHPDGLADGVLMVGSMPYLITVSPLFLPTPVAWIFAGFPLDNNFVSLIEQSTASDISIIQSQLQESGARTTSVVASSFASNQVQQELSVQLDLSDSTETQRIALQGETYGTRFRQINADDIGDDRVYAVIQRSYRENEENLAVLRQRLLDFAIAVICLCLVAVILLARSFSKPIMRIADRVVQIQRGDYGSHQSLPVVTSGDELGSLAVAVENMSRGLAEKEKVRDLLGKVVSDRVANELLRKKPELGGEERVVSILFADITGFTNLSEKLPPEQVLSILNTCLEKLCQIIEKNNGVVDKFTGDGVMAVFGAPIEYPDDCLNAVKTAAEIRASLPLINRLLTEQRVNLDLRVGVHSGKVVAGNTGSSSRLNYTVIGDAVNLAARIESMTRTYKVGALVSADSKHTLGSAESLFVWREVDWVKVKGRESAVTLYELAGLRTDVSDEDLVRIESFHEALGYYRSGYWDAALDIFERLNRDDKEAIVDVFISRIQRLNGLPPADWNGVYAHQDIL</sequence>
<reference evidence="4 5" key="1">
    <citation type="submission" date="2015-11" db="EMBL/GenBank/DDBJ databases">
        <authorList>
            <person name="Zhang Y."/>
            <person name="Guo Z."/>
        </authorList>
    </citation>
    <scope>NUCLEOTIDE SEQUENCE [LARGE SCALE GENOMIC DNA]</scope>
    <source>
        <strain evidence="4 5">KCTC 32221</strain>
    </source>
</reference>
<feature type="transmembrane region" description="Helical" evidence="1">
    <location>
        <begin position="12"/>
        <end position="29"/>
    </location>
</feature>
<dbReference type="GO" id="GO:0035556">
    <property type="term" value="P:intracellular signal transduction"/>
    <property type="evidence" value="ECO:0007669"/>
    <property type="project" value="InterPro"/>
</dbReference>
<keyword evidence="1" id="KW-0472">Membrane</keyword>
<dbReference type="SUPFAM" id="SSF55073">
    <property type="entry name" value="Nucleotide cyclase"/>
    <property type="match status" value="1"/>
</dbReference>
<dbReference type="Pfam" id="PF00211">
    <property type="entry name" value="Guanylate_cyc"/>
    <property type="match status" value="1"/>
</dbReference>
<dbReference type="PANTHER" id="PTHR43081">
    <property type="entry name" value="ADENYLATE CYCLASE, TERMINAL-DIFFERENTIATION SPECIFIC-RELATED"/>
    <property type="match status" value="1"/>
</dbReference>
<dbReference type="GO" id="GO:0004016">
    <property type="term" value="F:adenylate cyclase activity"/>
    <property type="evidence" value="ECO:0007669"/>
    <property type="project" value="UniProtKB-ARBA"/>
</dbReference>
<dbReference type="EMBL" id="CP013189">
    <property type="protein sequence ID" value="ALO46074.1"/>
    <property type="molecule type" value="Genomic_DNA"/>
</dbReference>
<keyword evidence="5" id="KW-1185">Reference proteome</keyword>
<evidence type="ECO:0000259" key="2">
    <source>
        <dbReference type="PROSITE" id="PS50125"/>
    </source>
</evidence>
<keyword evidence="1" id="KW-0812">Transmembrane</keyword>
<evidence type="ECO:0000259" key="3">
    <source>
        <dbReference type="PROSITE" id="PS50885"/>
    </source>
</evidence>
<dbReference type="PATRIC" id="fig|1249552.3.peg.1421"/>
<evidence type="ECO:0000313" key="4">
    <source>
        <dbReference type="EMBL" id="ALO46074.1"/>
    </source>
</evidence>
<dbReference type="Proteomes" id="UP000065641">
    <property type="component" value="Chromosome"/>
</dbReference>
<feature type="transmembrane region" description="Helical" evidence="1">
    <location>
        <begin position="287"/>
        <end position="306"/>
    </location>
</feature>